<reference evidence="2 3" key="1">
    <citation type="journal article" date="2020" name="Front. Microbiol.">
        <title>Genetic Organization of the aprX-lipA2 Operon Affects the Proteolytic Potential of Pseudomonas Species in Milk.</title>
        <authorList>
            <person name="Maier C."/>
            <person name="Huptas C."/>
            <person name="von Neubeck M."/>
            <person name="Scherer S."/>
            <person name="Wenning M."/>
            <person name="Lucking G."/>
        </authorList>
    </citation>
    <scope>NUCLEOTIDE SEQUENCE [LARGE SCALE GENOMIC DNA]</scope>
    <source>
        <strain evidence="2 3">WS 5114</strain>
    </source>
</reference>
<organism evidence="2 3">
    <name type="scientific">Pseudomonas mandelii</name>
    <dbReference type="NCBI Taxonomy" id="75612"/>
    <lineage>
        <taxon>Bacteria</taxon>
        <taxon>Pseudomonadati</taxon>
        <taxon>Pseudomonadota</taxon>
        <taxon>Gammaproteobacteria</taxon>
        <taxon>Pseudomonadales</taxon>
        <taxon>Pseudomonadaceae</taxon>
        <taxon>Pseudomonas</taxon>
    </lineage>
</organism>
<dbReference type="RefSeq" id="WP_169858043.1">
    <property type="nucleotide sequence ID" value="NZ_JAAQXV010000009.1"/>
</dbReference>
<dbReference type="Proteomes" id="UP000548707">
    <property type="component" value="Unassembled WGS sequence"/>
</dbReference>
<evidence type="ECO:0000313" key="2">
    <source>
        <dbReference type="EMBL" id="NMZ82529.1"/>
    </source>
</evidence>
<evidence type="ECO:0000313" key="3">
    <source>
        <dbReference type="Proteomes" id="UP000548707"/>
    </source>
</evidence>
<protein>
    <recommendedName>
        <fullName evidence="4">ATPase</fullName>
    </recommendedName>
</protein>
<dbReference type="EMBL" id="JAAQXV010000009">
    <property type="protein sequence ID" value="NMZ82529.1"/>
    <property type="molecule type" value="Genomic_DNA"/>
</dbReference>
<evidence type="ECO:0000256" key="1">
    <source>
        <dbReference type="SAM" id="MobiDB-lite"/>
    </source>
</evidence>
<accession>A0AB36D214</accession>
<evidence type="ECO:0008006" key="4">
    <source>
        <dbReference type="Google" id="ProtNLM"/>
    </source>
</evidence>
<feature type="region of interest" description="Disordered" evidence="1">
    <location>
        <begin position="127"/>
        <end position="160"/>
    </location>
</feature>
<dbReference type="AlphaFoldDB" id="A0AB36D214"/>
<sequence length="335" mass="38306">MKFDLAYCLSLDDKLSIYDVRDLNFDETMEFDSAKEHFQCPNDACRLAFDTANVLTTFNAKNVNYVRTPHFKNTPSTRHVADCPYVSLKASASGVDADGAETDDSREEHFPSELLLTRREYVRKPSNPAAVAADVVRDDPKPTTEASNTEHPSRESAPDKTSVFAHPVECFVSNFEDKDLLKRMPLKIGEHTAPYGSFFKKIEYLTDNKGLIYWGKIKEIKDYTQSFRIDFEQKVWFKQADEAKKKPYSVNVYLSKKLIENYRKRKAFLEEIKHAIDSEAELYCFFYGVTPELKQVPSKKNPEQTFGVFSANIENLDHFIIREAPGLSGTQSGQL</sequence>
<comment type="caution">
    <text evidence="2">The sequence shown here is derived from an EMBL/GenBank/DDBJ whole genome shotgun (WGS) entry which is preliminary data.</text>
</comment>
<name>A0AB36D214_9PSED</name>
<gene>
    <name evidence="2" type="ORF">HBO26_24880</name>
</gene>
<proteinExistence type="predicted"/>